<proteinExistence type="predicted"/>
<reference evidence="1" key="1">
    <citation type="submission" date="2015-04" db="EMBL/GenBank/DDBJ databases">
        <authorList>
            <person name="Syromyatnikov M.Y."/>
            <person name="Popov V.N."/>
        </authorList>
    </citation>
    <scope>NUCLEOTIDE SEQUENCE</scope>
    <source>
        <strain evidence="1">MO-1</strain>
    </source>
</reference>
<gene>
    <name evidence="1" type="ORF">MAGMO_2431</name>
</gene>
<accession>A0A1S7LI46</accession>
<sequence>MSTQEDRVRFIGFENSTFNADAYCEALSSKNCKAEGLSTEGLIDEMRAMNNESEVQAFGDLMKTSPLIVTKQS</sequence>
<dbReference type="EMBL" id="LO017727">
    <property type="protein sequence ID" value="CRH06590.1"/>
    <property type="molecule type" value="Genomic_DNA"/>
</dbReference>
<dbReference type="AlphaFoldDB" id="A0A1S7LI46"/>
<evidence type="ECO:0000313" key="1">
    <source>
        <dbReference type="EMBL" id="CRH06590.1"/>
    </source>
</evidence>
<organism evidence="1">
    <name type="scientific">Magnetococcus massalia (strain MO-1)</name>
    <dbReference type="NCBI Taxonomy" id="451514"/>
    <lineage>
        <taxon>Bacteria</taxon>
        <taxon>Pseudomonadati</taxon>
        <taxon>Pseudomonadota</taxon>
        <taxon>Magnetococcia</taxon>
        <taxon>Magnetococcales</taxon>
        <taxon>Magnetococcaceae</taxon>
        <taxon>Magnetococcus</taxon>
    </lineage>
</organism>
<protein>
    <submittedName>
        <fullName evidence="1">Uncharacterized protein</fullName>
    </submittedName>
</protein>
<name>A0A1S7LI46_MAGMO</name>